<evidence type="ECO:0000259" key="1">
    <source>
        <dbReference type="SMART" id="SM00198"/>
    </source>
</evidence>
<dbReference type="InParanoid" id="A0A4W3GHL4"/>
<dbReference type="SMART" id="SM00198">
    <property type="entry name" value="SCP"/>
    <property type="match status" value="1"/>
</dbReference>
<reference evidence="2" key="5">
    <citation type="submission" date="2025-09" db="UniProtKB">
        <authorList>
            <consortium name="Ensembl"/>
        </authorList>
    </citation>
    <scope>IDENTIFICATION</scope>
</reference>
<reference evidence="3" key="1">
    <citation type="journal article" date="2006" name="Science">
        <title>Ancient noncoding elements conserved in the human genome.</title>
        <authorList>
            <person name="Venkatesh B."/>
            <person name="Kirkness E.F."/>
            <person name="Loh Y.H."/>
            <person name="Halpern A.L."/>
            <person name="Lee A.P."/>
            <person name="Johnson J."/>
            <person name="Dandona N."/>
            <person name="Viswanathan L.D."/>
            <person name="Tay A."/>
            <person name="Venter J.C."/>
            <person name="Strausberg R.L."/>
            <person name="Brenner S."/>
        </authorList>
    </citation>
    <scope>NUCLEOTIDE SEQUENCE [LARGE SCALE GENOMIC DNA]</scope>
</reference>
<accession>A0A4W3GHL4</accession>
<sequence>SWSYELENISKEYVAKCAYESNPNKKENIGENLFTTFNRFRPKAAVDYWHVEGDNFNLNKMKCSSGKDCRRYMQVVCAATESIGCASLLCDTIKGTSLVKSTLLVCYYSPG</sequence>
<dbReference type="InterPro" id="IPR014044">
    <property type="entry name" value="CAP_dom"/>
</dbReference>
<organism evidence="2 3">
    <name type="scientific">Callorhinchus milii</name>
    <name type="common">Ghost shark</name>
    <dbReference type="NCBI Taxonomy" id="7868"/>
    <lineage>
        <taxon>Eukaryota</taxon>
        <taxon>Metazoa</taxon>
        <taxon>Chordata</taxon>
        <taxon>Craniata</taxon>
        <taxon>Vertebrata</taxon>
        <taxon>Chondrichthyes</taxon>
        <taxon>Holocephali</taxon>
        <taxon>Chimaeriformes</taxon>
        <taxon>Callorhinchidae</taxon>
        <taxon>Callorhinchus</taxon>
    </lineage>
</organism>
<reference evidence="3" key="2">
    <citation type="journal article" date="2007" name="PLoS Biol.">
        <title>Survey sequencing and comparative analysis of the elephant shark (Callorhinchus milii) genome.</title>
        <authorList>
            <person name="Venkatesh B."/>
            <person name="Kirkness E.F."/>
            <person name="Loh Y.H."/>
            <person name="Halpern A.L."/>
            <person name="Lee A.P."/>
            <person name="Johnson J."/>
            <person name="Dandona N."/>
            <person name="Viswanathan L.D."/>
            <person name="Tay A."/>
            <person name="Venter J.C."/>
            <person name="Strausberg R.L."/>
            <person name="Brenner S."/>
        </authorList>
    </citation>
    <scope>NUCLEOTIDE SEQUENCE [LARGE SCALE GENOMIC DNA]</scope>
</reference>
<proteinExistence type="predicted"/>
<dbReference type="AlphaFoldDB" id="A0A4W3GHL4"/>
<evidence type="ECO:0000313" key="2">
    <source>
        <dbReference type="Ensembl" id="ENSCMIP00000002492.1"/>
    </source>
</evidence>
<dbReference type="InterPro" id="IPR035940">
    <property type="entry name" value="CAP_sf"/>
</dbReference>
<reference evidence="3" key="3">
    <citation type="journal article" date="2014" name="Nature">
        <title>Elephant shark genome provides unique insights into gnathostome evolution.</title>
        <authorList>
            <consortium name="International Elephant Shark Genome Sequencing Consortium"/>
            <person name="Venkatesh B."/>
            <person name="Lee A.P."/>
            <person name="Ravi V."/>
            <person name="Maurya A.K."/>
            <person name="Lian M.M."/>
            <person name="Swann J.B."/>
            <person name="Ohta Y."/>
            <person name="Flajnik M.F."/>
            <person name="Sutoh Y."/>
            <person name="Kasahara M."/>
            <person name="Hoon S."/>
            <person name="Gangu V."/>
            <person name="Roy S.W."/>
            <person name="Irimia M."/>
            <person name="Korzh V."/>
            <person name="Kondrychyn I."/>
            <person name="Lim Z.W."/>
            <person name="Tay B.H."/>
            <person name="Tohari S."/>
            <person name="Kong K.W."/>
            <person name="Ho S."/>
            <person name="Lorente-Galdos B."/>
            <person name="Quilez J."/>
            <person name="Marques-Bonet T."/>
            <person name="Raney B.J."/>
            <person name="Ingham P.W."/>
            <person name="Tay A."/>
            <person name="Hillier L.W."/>
            <person name="Minx P."/>
            <person name="Boehm T."/>
            <person name="Wilson R.K."/>
            <person name="Brenner S."/>
            <person name="Warren W.C."/>
        </authorList>
    </citation>
    <scope>NUCLEOTIDE SEQUENCE [LARGE SCALE GENOMIC DNA]</scope>
</reference>
<dbReference type="Proteomes" id="UP000314986">
    <property type="component" value="Unassembled WGS sequence"/>
</dbReference>
<dbReference type="Pfam" id="PF00188">
    <property type="entry name" value="CAP"/>
    <property type="match status" value="1"/>
</dbReference>
<evidence type="ECO:0000313" key="3">
    <source>
        <dbReference type="Proteomes" id="UP000314986"/>
    </source>
</evidence>
<dbReference type="SUPFAM" id="SSF55797">
    <property type="entry name" value="PR-1-like"/>
    <property type="match status" value="1"/>
</dbReference>
<keyword evidence="3" id="KW-1185">Reference proteome</keyword>
<reference evidence="2" key="4">
    <citation type="submission" date="2025-08" db="UniProtKB">
        <authorList>
            <consortium name="Ensembl"/>
        </authorList>
    </citation>
    <scope>IDENTIFICATION</scope>
</reference>
<dbReference type="InterPro" id="IPR001283">
    <property type="entry name" value="CRISP-related"/>
</dbReference>
<feature type="domain" description="SCP" evidence="1">
    <location>
        <begin position="1"/>
        <end position="111"/>
    </location>
</feature>
<dbReference type="PANTHER" id="PTHR10334">
    <property type="entry name" value="CYSTEINE-RICH SECRETORY PROTEIN-RELATED"/>
    <property type="match status" value="1"/>
</dbReference>
<dbReference type="Ensembl" id="ENSCMIT00000002580.1">
    <property type="protein sequence ID" value="ENSCMIP00000002492.1"/>
    <property type="gene ID" value="ENSCMIG00000001482.1"/>
</dbReference>
<name>A0A4W3GHL4_CALMI</name>
<protein>
    <recommendedName>
        <fullName evidence="1">SCP domain-containing protein</fullName>
    </recommendedName>
</protein>
<dbReference type="Gene3D" id="3.40.33.10">
    <property type="entry name" value="CAP"/>
    <property type="match status" value="1"/>
</dbReference>